<dbReference type="GO" id="GO:0003690">
    <property type="term" value="F:double-stranded DNA binding"/>
    <property type="evidence" value="ECO:0007669"/>
    <property type="project" value="TreeGrafter"/>
</dbReference>
<dbReference type="GO" id="GO:0046404">
    <property type="term" value="F:ATP-dependent polydeoxyribonucleotide 5'-hydroxyl-kinase activity"/>
    <property type="evidence" value="ECO:0007669"/>
    <property type="project" value="TreeGrafter"/>
</dbReference>
<dbReference type="AlphaFoldDB" id="A0A9X3XDF7"/>
<dbReference type="RefSeq" id="WP_272427323.1">
    <property type="nucleotide sequence ID" value="NZ_JAGTJJ010000046.1"/>
</dbReference>
<evidence type="ECO:0000313" key="2">
    <source>
        <dbReference type="Proteomes" id="UP001151081"/>
    </source>
</evidence>
<dbReference type="SUPFAM" id="SSF52540">
    <property type="entry name" value="P-loop containing nucleoside triphosphate hydrolases"/>
    <property type="match status" value="1"/>
</dbReference>
<name>A0A9X3XDF7_9BACT</name>
<protein>
    <submittedName>
        <fullName evidence="1">AAA family ATPase</fullName>
    </submittedName>
</protein>
<sequence length="166" mass="19080">MRTESERAERRKRWGDRVPVCVVFIGLPGAGKSTFFRARFVDTHIRINGDMLRTAARERLLVDACLQGGTSFVVDKTNVSRAERARYIQSALEAGFFVHGYFFESRKDVCLDRNAKRPPHERVPDVAVLGMRSRMELPSREEGFDELFFVRGVEGTWFVEAYREGT</sequence>
<dbReference type="PANTHER" id="PTHR12083:SF9">
    <property type="entry name" value="BIFUNCTIONAL POLYNUCLEOTIDE PHOSPHATASE_KINASE"/>
    <property type="match status" value="1"/>
</dbReference>
<comment type="caution">
    <text evidence="1">The sequence shown here is derived from an EMBL/GenBank/DDBJ whole genome shotgun (WGS) entry which is preliminary data.</text>
</comment>
<dbReference type="Pfam" id="PF13671">
    <property type="entry name" value="AAA_33"/>
    <property type="match status" value="1"/>
</dbReference>
<dbReference type="EMBL" id="JAGTJJ010000046">
    <property type="protein sequence ID" value="MDC3986983.1"/>
    <property type="molecule type" value="Genomic_DNA"/>
</dbReference>
<dbReference type="Proteomes" id="UP001151081">
    <property type="component" value="Unassembled WGS sequence"/>
</dbReference>
<dbReference type="Gene3D" id="3.40.50.300">
    <property type="entry name" value="P-loop containing nucleotide triphosphate hydrolases"/>
    <property type="match status" value="1"/>
</dbReference>
<reference evidence="1 2" key="1">
    <citation type="submission" date="2021-04" db="EMBL/GenBank/DDBJ databases">
        <title>Genome analysis of Polyangium sp.</title>
        <authorList>
            <person name="Li Y."/>
            <person name="Wang J."/>
        </authorList>
    </citation>
    <scope>NUCLEOTIDE SEQUENCE [LARGE SCALE GENOMIC DNA]</scope>
    <source>
        <strain evidence="1 2">SDU14</strain>
    </source>
</reference>
<dbReference type="PANTHER" id="PTHR12083">
    <property type="entry name" value="BIFUNCTIONAL POLYNUCLEOTIDE PHOSPHATASE/KINASE"/>
    <property type="match status" value="1"/>
</dbReference>
<dbReference type="InterPro" id="IPR027417">
    <property type="entry name" value="P-loop_NTPase"/>
</dbReference>
<keyword evidence="2" id="KW-1185">Reference proteome</keyword>
<dbReference type="GO" id="GO:0006281">
    <property type="term" value="P:DNA repair"/>
    <property type="evidence" value="ECO:0007669"/>
    <property type="project" value="TreeGrafter"/>
</dbReference>
<dbReference type="GO" id="GO:0046403">
    <property type="term" value="F:polynucleotide 3'-phosphatase activity"/>
    <property type="evidence" value="ECO:0007669"/>
    <property type="project" value="TreeGrafter"/>
</dbReference>
<gene>
    <name evidence="1" type="ORF">KEG57_41325</name>
</gene>
<organism evidence="1 2">
    <name type="scientific">Polyangium jinanense</name>
    <dbReference type="NCBI Taxonomy" id="2829994"/>
    <lineage>
        <taxon>Bacteria</taxon>
        <taxon>Pseudomonadati</taxon>
        <taxon>Myxococcota</taxon>
        <taxon>Polyangia</taxon>
        <taxon>Polyangiales</taxon>
        <taxon>Polyangiaceae</taxon>
        <taxon>Polyangium</taxon>
    </lineage>
</organism>
<proteinExistence type="predicted"/>
<evidence type="ECO:0000313" key="1">
    <source>
        <dbReference type="EMBL" id="MDC3986983.1"/>
    </source>
</evidence>
<accession>A0A9X3XDF7</accession>